<comment type="caution">
    <text evidence="1">The sequence shown here is derived from an EMBL/GenBank/DDBJ whole genome shotgun (WGS) entry which is preliminary data.</text>
</comment>
<dbReference type="Proteomes" id="UP001597180">
    <property type="component" value="Unassembled WGS sequence"/>
</dbReference>
<accession>A0ABW3UYW7</accession>
<sequence>MANVSKVVVTAVEPYDHGYKRRVHLLDTESGETYLMTFGSSITEGRARFMAPLLVKKIKRGNAK</sequence>
<dbReference type="RefSeq" id="WP_345595429.1">
    <property type="nucleotide sequence ID" value="NZ_BAABJG010000064.1"/>
</dbReference>
<dbReference type="EMBL" id="JBHTLU010000062">
    <property type="protein sequence ID" value="MFD1225494.1"/>
    <property type="molecule type" value="Genomic_DNA"/>
</dbReference>
<organism evidence="1 2">
    <name type="scientific">Paenibacillus vulneris</name>
    <dbReference type="NCBI Taxonomy" id="1133364"/>
    <lineage>
        <taxon>Bacteria</taxon>
        <taxon>Bacillati</taxon>
        <taxon>Bacillota</taxon>
        <taxon>Bacilli</taxon>
        <taxon>Bacillales</taxon>
        <taxon>Paenibacillaceae</taxon>
        <taxon>Paenibacillus</taxon>
    </lineage>
</organism>
<keyword evidence="2" id="KW-1185">Reference proteome</keyword>
<name>A0ABW3UYW7_9BACL</name>
<protein>
    <submittedName>
        <fullName evidence="1">Uncharacterized protein</fullName>
    </submittedName>
</protein>
<gene>
    <name evidence="1" type="ORF">ACFQ4B_36000</name>
</gene>
<proteinExistence type="predicted"/>
<reference evidence="2" key="1">
    <citation type="journal article" date="2019" name="Int. J. Syst. Evol. Microbiol.">
        <title>The Global Catalogue of Microorganisms (GCM) 10K type strain sequencing project: providing services to taxonomists for standard genome sequencing and annotation.</title>
        <authorList>
            <consortium name="The Broad Institute Genomics Platform"/>
            <consortium name="The Broad Institute Genome Sequencing Center for Infectious Disease"/>
            <person name="Wu L."/>
            <person name="Ma J."/>
        </authorList>
    </citation>
    <scope>NUCLEOTIDE SEQUENCE [LARGE SCALE GENOMIC DNA]</scope>
    <source>
        <strain evidence="2">CCUG 53270</strain>
    </source>
</reference>
<evidence type="ECO:0000313" key="2">
    <source>
        <dbReference type="Proteomes" id="UP001597180"/>
    </source>
</evidence>
<evidence type="ECO:0000313" key="1">
    <source>
        <dbReference type="EMBL" id="MFD1225494.1"/>
    </source>
</evidence>